<protein>
    <submittedName>
        <fullName evidence="11">CIC11C00000000337</fullName>
    </submittedName>
</protein>
<accession>A0A1L0BNU8</accession>
<proteinExistence type="inferred from homology"/>
<name>A0A1L0BNU8_9ASCO</name>
<keyword evidence="10" id="KW-0812">Transmembrane</keyword>
<evidence type="ECO:0000256" key="4">
    <source>
        <dbReference type="ARBA" id="ARBA00022723"/>
    </source>
</evidence>
<evidence type="ECO:0000256" key="5">
    <source>
        <dbReference type="ARBA" id="ARBA00023002"/>
    </source>
</evidence>
<dbReference type="PANTHER" id="PTHR24287:SF1">
    <property type="entry name" value="P450, PUTATIVE (EUROFUNG)-RELATED"/>
    <property type="match status" value="1"/>
</dbReference>
<dbReference type="GO" id="GO:0005506">
    <property type="term" value="F:iron ion binding"/>
    <property type="evidence" value="ECO:0007669"/>
    <property type="project" value="InterPro"/>
</dbReference>
<dbReference type="GO" id="GO:0020037">
    <property type="term" value="F:heme binding"/>
    <property type="evidence" value="ECO:0007669"/>
    <property type="project" value="InterPro"/>
</dbReference>
<dbReference type="InterPro" id="IPR002402">
    <property type="entry name" value="Cyt_P450_E_grp-II"/>
</dbReference>
<feature type="transmembrane region" description="Helical" evidence="10">
    <location>
        <begin position="26"/>
        <end position="44"/>
    </location>
</feature>
<evidence type="ECO:0000256" key="10">
    <source>
        <dbReference type="SAM" id="Phobius"/>
    </source>
</evidence>
<dbReference type="PRINTS" id="PR01239">
    <property type="entry name" value="EP450IICYP52"/>
</dbReference>
<evidence type="ECO:0000256" key="7">
    <source>
        <dbReference type="ARBA" id="ARBA00023033"/>
    </source>
</evidence>
<evidence type="ECO:0000313" key="11">
    <source>
        <dbReference type="EMBL" id="SGZ52947.1"/>
    </source>
</evidence>
<dbReference type="PRINTS" id="PR00464">
    <property type="entry name" value="EP450II"/>
</dbReference>
<dbReference type="EMBL" id="LT635766">
    <property type="protein sequence ID" value="SGZ52947.1"/>
    <property type="molecule type" value="Genomic_DNA"/>
</dbReference>
<dbReference type="PROSITE" id="PS00086">
    <property type="entry name" value="CYTOCHROME_P450"/>
    <property type="match status" value="1"/>
</dbReference>
<sequence>MFLSEFQFASQKLATISLNCLHENLLLYWIEVVFLFFITCYVYRKLKIAYLCYRLGASKPVWLRNPGIINSRRALLIFRLKKNGELLEYLWKIWNSSYENMRVLIAYKELVVTTDPENIKALLATQFNDFALGFRHAHFSPMLGDGIFTLDNDGWKQSRALLRPNFSREKISHLHSLETHLQRLFKHFRKFESHPFDLQNLFFKFTVDTSTEFLFGHSANSLSDESIGEYPEEQFDGQRDFFDAFNRSQEICSSRAWMQQYYMFSNLFFFSEFRKCNKIVHNFANYYVDSALNMSNEELEKQSADGYIFLYELAKQTRNRKVLKDQALNIMIAGRDTTAGLLSFTFYELAKHPEIWAKLKEEVYEKFGNGENPRFENITFEALKKCNLLKNIISEVLRMYPSVPINFRQANKHTTLPRGGGEDGNKPLFVEQGQVVAYIIIATHRNKKYYGKDADVFRPDRWNDRNLKPGWAYLPFNGGPRVCLGQQFAITEASYVITRICQEFPNLYDHDREPETYPPRMVSQLTNSLAAGCWVSFS</sequence>
<dbReference type="SUPFAM" id="SSF48264">
    <property type="entry name" value="Cytochrome P450"/>
    <property type="match status" value="1"/>
</dbReference>
<keyword evidence="4 8" id="KW-0479">Metal-binding</keyword>
<evidence type="ECO:0000256" key="9">
    <source>
        <dbReference type="RuleBase" id="RU000461"/>
    </source>
</evidence>
<dbReference type="PANTHER" id="PTHR24287">
    <property type="entry name" value="P450, PUTATIVE (EUROFUNG)-RELATED"/>
    <property type="match status" value="1"/>
</dbReference>
<evidence type="ECO:0000256" key="8">
    <source>
        <dbReference type="PIRSR" id="PIRSR602402-1"/>
    </source>
</evidence>
<evidence type="ECO:0000256" key="1">
    <source>
        <dbReference type="ARBA" id="ARBA00001971"/>
    </source>
</evidence>
<gene>
    <name evidence="11" type="ORF">SAMEA4029009_CIC11G00000000337</name>
</gene>
<reference evidence="11 12" key="1">
    <citation type="submission" date="2016-10" db="EMBL/GenBank/DDBJ databases">
        <authorList>
            <person name="de Groot N.N."/>
        </authorList>
    </citation>
    <scope>NUCLEOTIDE SEQUENCE [LARGE SCALE GENOMIC DNA]</scope>
    <source>
        <strain evidence="11 12">PYCC 4715</strain>
    </source>
</reference>
<keyword evidence="10" id="KW-0472">Membrane</keyword>
<keyword evidence="10" id="KW-1133">Transmembrane helix</keyword>
<dbReference type="GO" id="GO:0016712">
    <property type="term" value="F:oxidoreductase activity, acting on paired donors, with incorporation or reduction of molecular oxygen, reduced flavin or flavoprotein as one donor, and incorporation of one atom of oxygen"/>
    <property type="evidence" value="ECO:0007669"/>
    <property type="project" value="InterPro"/>
</dbReference>
<dbReference type="InterPro" id="IPR036396">
    <property type="entry name" value="Cyt_P450_sf"/>
</dbReference>
<organism evidence="11 12">
    <name type="scientific">Sungouiella intermedia</name>
    <dbReference type="NCBI Taxonomy" id="45354"/>
    <lineage>
        <taxon>Eukaryota</taxon>
        <taxon>Fungi</taxon>
        <taxon>Dikarya</taxon>
        <taxon>Ascomycota</taxon>
        <taxon>Saccharomycotina</taxon>
        <taxon>Pichiomycetes</taxon>
        <taxon>Metschnikowiaceae</taxon>
        <taxon>Sungouiella</taxon>
    </lineage>
</organism>
<dbReference type="AlphaFoldDB" id="A0A1L0BNU8"/>
<evidence type="ECO:0000313" key="12">
    <source>
        <dbReference type="Proteomes" id="UP000182259"/>
    </source>
</evidence>
<dbReference type="Gene3D" id="1.10.630.10">
    <property type="entry name" value="Cytochrome P450"/>
    <property type="match status" value="1"/>
</dbReference>
<dbReference type="PRINTS" id="PR00385">
    <property type="entry name" value="P450"/>
</dbReference>
<keyword evidence="5 9" id="KW-0560">Oxidoreductase</keyword>
<evidence type="ECO:0000256" key="6">
    <source>
        <dbReference type="ARBA" id="ARBA00023004"/>
    </source>
</evidence>
<keyword evidence="3 8" id="KW-0349">Heme</keyword>
<evidence type="ECO:0000256" key="3">
    <source>
        <dbReference type="ARBA" id="ARBA00022617"/>
    </source>
</evidence>
<dbReference type="Proteomes" id="UP000182259">
    <property type="component" value="Chromosome III"/>
</dbReference>
<dbReference type="CDD" id="cd11063">
    <property type="entry name" value="CYP52"/>
    <property type="match status" value="1"/>
</dbReference>
<evidence type="ECO:0000256" key="2">
    <source>
        <dbReference type="ARBA" id="ARBA00010617"/>
    </source>
</evidence>
<dbReference type="InterPro" id="IPR017972">
    <property type="entry name" value="Cyt_P450_CS"/>
</dbReference>
<feature type="binding site" description="axial binding residue" evidence="8">
    <location>
        <position position="483"/>
    </location>
    <ligand>
        <name>heme</name>
        <dbReference type="ChEBI" id="CHEBI:30413"/>
    </ligand>
    <ligandPart>
        <name>Fe</name>
        <dbReference type="ChEBI" id="CHEBI:18248"/>
    </ligandPart>
</feature>
<comment type="cofactor">
    <cofactor evidence="1 8">
        <name>heme</name>
        <dbReference type="ChEBI" id="CHEBI:30413"/>
    </cofactor>
</comment>
<comment type="similarity">
    <text evidence="2 9">Belongs to the cytochrome P450 family.</text>
</comment>
<keyword evidence="7 9" id="KW-0503">Monooxygenase</keyword>
<dbReference type="Pfam" id="PF00067">
    <property type="entry name" value="p450"/>
    <property type="match status" value="1"/>
</dbReference>
<dbReference type="InterPro" id="IPR002974">
    <property type="entry name" value="Cyt_P450_E_CYP52_ascomycetes"/>
</dbReference>
<dbReference type="InterPro" id="IPR001128">
    <property type="entry name" value="Cyt_P450"/>
</dbReference>
<keyword evidence="6 8" id="KW-0408">Iron</keyword>
<dbReference type="InterPro" id="IPR047146">
    <property type="entry name" value="Cyt_P450_E_CYP52_fungi"/>
</dbReference>